<dbReference type="GO" id="GO:0050135">
    <property type="term" value="F:NADP+ nucleosidase activity"/>
    <property type="evidence" value="ECO:0007669"/>
    <property type="project" value="InterPro"/>
</dbReference>
<dbReference type="AlphaFoldDB" id="A0A5C5BA58"/>
<dbReference type="Pfam" id="PF10137">
    <property type="entry name" value="CAP12-PCTIR_TIR"/>
    <property type="match status" value="1"/>
</dbReference>
<organism evidence="2 3">
    <name type="scientific">Miniimonas arenae</name>
    <dbReference type="NCBI Taxonomy" id="676201"/>
    <lineage>
        <taxon>Bacteria</taxon>
        <taxon>Bacillati</taxon>
        <taxon>Actinomycetota</taxon>
        <taxon>Actinomycetes</taxon>
        <taxon>Micrococcales</taxon>
        <taxon>Beutenbergiaceae</taxon>
        <taxon>Miniimonas</taxon>
    </lineage>
</organism>
<evidence type="ECO:0000313" key="3">
    <source>
        <dbReference type="Proteomes" id="UP000313849"/>
    </source>
</evidence>
<keyword evidence="3" id="KW-1185">Reference proteome</keyword>
<protein>
    <recommendedName>
        <fullName evidence="1">CD-NTase-associated protein 12/Pycsar effector protein TIR domain-containing protein</fullName>
    </recommendedName>
</protein>
<gene>
    <name evidence="2" type="ORF">FH969_10685</name>
</gene>
<feature type="domain" description="CD-NTase-associated protein 12/Pycsar effector protein TIR" evidence="1">
    <location>
        <begin position="8"/>
        <end position="124"/>
    </location>
</feature>
<dbReference type="Proteomes" id="UP000313849">
    <property type="component" value="Unassembled WGS sequence"/>
</dbReference>
<dbReference type="OrthoDB" id="4339143at2"/>
<dbReference type="InterPro" id="IPR019302">
    <property type="entry name" value="CAP12/PCTIR_TIR_dom"/>
</dbReference>
<reference evidence="2 3" key="1">
    <citation type="submission" date="2019-06" db="EMBL/GenBank/DDBJ databases">
        <title>Draft genome sequence of Miniimonas arenae KCTC 19750T isolated from sea sand.</title>
        <authorList>
            <person name="Park S.-J."/>
        </authorList>
    </citation>
    <scope>NUCLEOTIDE SEQUENCE [LARGE SCALE GENOMIC DNA]</scope>
    <source>
        <strain evidence="2 3">KCTC 19750</strain>
    </source>
</reference>
<proteinExistence type="predicted"/>
<evidence type="ECO:0000259" key="1">
    <source>
        <dbReference type="Pfam" id="PF10137"/>
    </source>
</evidence>
<accession>A0A5C5BA58</accession>
<evidence type="ECO:0000313" key="2">
    <source>
        <dbReference type="EMBL" id="TNU73581.1"/>
    </source>
</evidence>
<comment type="caution">
    <text evidence="2">The sequence shown here is derived from an EMBL/GenBank/DDBJ whole genome shotgun (WGS) entry which is preliminary data.</text>
</comment>
<name>A0A5C5BA58_9MICO</name>
<dbReference type="EMBL" id="VENP01000040">
    <property type="protein sequence ID" value="TNU73581.1"/>
    <property type="molecule type" value="Genomic_DNA"/>
</dbReference>
<sequence length="249" mass="27317">MAVVVAPRVFIGSSSEGRSVAEAFQALIADDSEPTIWHQGVFGAGEYTMDALQRAAEESDFAVLVTTPDDVVERRGEAFPAMRDNVLLELGLFMGVLGLNRVLMLAPTTPRMAWPSDLAGITRLPSYPPDRSDRNLRAALGPAALEAKQIFGRRGSRPATSPASAPQAGDHVRLLEYELDLLWTAVAAQGWRRLRPNSTTTIRVISPRGRRFSMQLSADPSVTRSTLRNFARQLRANGLRVNDRVRQPV</sequence>